<dbReference type="AlphaFoldDB" id="A0A2Z2KD77"/>
<dbReference type="KEGG" id="pdh:B9T62_24120"/>
<dbReference type="Proteomes" id="UP000249890">
    <property type="component" value="Chromosome"/>
</dbReference>
<organism evidence="1 2">
    <name type="scientific">Paenibacillus donghaensis</name>
    <dbReference type="NCBI Taxonomy" id="414771"/>
    <lineage>
        <taxon>Bacteria</taxon>
        <taxon>Bacillati</taxon>
        <taxon>Bacillota</taxon>
        <taxon>Bacilli</taxon>
        <taxon>Bacillales</taxon>
        <taxon>Paenibacillaceae</taxon>
        <taxon>Paenibacillus</taxon>
    </lineage>
</organism>
<accession>A0A2Z2KD77</accession>
<proteinExistence type="predicted"/>
<protein>
    <submittedName>
        <fullName evidence="1">Uncharacterized protein</fullName>
    </submittedName>
</protein>
<gene>
    <name evidence="1" type="ORF">B9T62_24120</name>
</gene>
<evidence type="ECO:0000313" key="1">
    <source>
        <dbReference type="EMBL" id="ASA23607.1"/>
    </source>
</evidence>
<sequence length="77" mass="9197">MLVDLAVLRGLDERWGLRRGCMPIIYKDKGYFPYFLSDMARHEEIMGYFPYFQLHLAQYAKFMGYILYFSLSGVRIN</sequence>
<dbReference type="EMBL" id="CP021780">
    <property type="protein sequence ID" value="ASA23607.1"/>
    <property type="molecule type" value="Genomic_DNA"/>
</dbReference>
<keyword evidence="2" id="KW-1185">Reference proteome</keyword>
<name>A0A2Z2KD77_9BACL</name>
<reference evidence="1 2" key="1">
    <citation type="submission" date="2017-06" db="EMBL/GenBank/DDBJ databases">
        <title>Complete genome sequence of Paenibacillus donghaensis KCTC 13049T isolated from East Sea sediment, South Korea.</title>
        <authorList>
            <person name="Jung B.K."/>
            <person name="Hong S.-J."/>
            <person name="Shin J.-H."/>
        </authorList>
    </citation>
    <scope>NUCLEOTIDE SEQUENCE [LARGE SCALE GENOMIC DNA]</scope>
    <source>
        <strain evidence="1 2">KCTC 13049</strain>
    </source>
</reference>
<evidence type="ECO:0000313" key="2">
    <source>
        <dbReference type="Proteomes" id="UP000249890"/>
    </source>
</evidence>